<evidence type="ECO:0000313" key="2">
    <source>
        <dbReference type="EMBL" id="MBB6029313.1"/>
    </source>
</evidence>
<protein>
    <submittedName>
        <fullName evidence="2">Uncharacterized protein</fullName>
    </submittedName>
</protein>
<proteinExistence type="predicted"/>
<accession>A0ABR6NZY9</accession>
<dbReference type="EMBL" id="JACHEZ010000002">
    <property type="protein sequence ID" value="MBB6029313.1"/>
    <property type="molecule type" value="Genomic_DNA"/>
</dbReference>
<evidence type="ECO:0000313" key="3">
    <source>
        <dbReference type="Proteomes" id="UP000587579"/>
    </source>
</evidence>
<organism evidence="2 3">
    <name type="scientific">Oceanithermus desulfurans</name>
    <dbReference type="NCBI Taxonomy" id="227924"/>
    <lineage>
        <taxon>Bacteria</taxon>
        <taxon>Thermotogati</taxon>
        <taxon>Deinococcota</taxon>
        <taxon>Deinococci</taxon>
        <taxon>Thermales</taxon>
        <taxon>Thermaceae</taxon>
        <taxon>Oceanithermus</taxon>
    </lineage>
</organism>
<name>A0ABR6NZY9_9DEIN</name>
<evidence type="ECO:0000256" key="1">
    <source>
        <dbReference type="SAM" id="MobiDB-lite"/>
    </source>
</evidence>
<gene>
    <name evidence="2" type="ORF">HNQ05_000678</name>
</gene>
<comment type="caution">
    <text evidence="2">The sequence shown here is derived from an EMBL/GenBank/DDBJ whole genome shotgun (WGS) entry which is preliminary data.</text>
</comment>
<keyword evidence="3" id="KW-1185">Reference proteome</keyword>
<feature type="region of interest" description="Disordered" evidence="1">
    <location>
        <begin position="1"/>
        <end position="35"/>
    </location>
</feature>
<dbReference type="Proteomes" id="UP000587579">
    <property type="component" value="Unassembled WGS sequence"/>
</dbReference>
<sequence>MASVPVESQTKPAQKKARWTGRSVPERRSHQTPIV</sequence>
<reference evidence="2 3" key="1">
    <citation type="submission" date="2020-08" db="EMBL/GenBank/DDBJ databases">
        <title>Genomic Encyclopedia of Type Strains, Phase IV (KMG-IV): sequencing the most valuable type-strain genomes for metagenomic binning, comparative biology and taxonomic classification.</title>
        <authorList>
            <person name="Goeker M."/>
        </authorList>
    </citation>
    <scope>NUCLEOTIDE SEQUENCE [LARGE SCALE GENOMIC DNA]</scope>
    <source>
        <strain evidence="2 3">DSM 15757</strain>
    </source>
</reference>
<feature type="compositionally biased region" description="Polar residues" evidence="1">
    <location>
        <begin position="1"/>
        <end position="12"/>
    </location>
</feature>